<dbReference type="EMBL" id="QZVT01000002">
    <property type="protein sequence ID" value="RJT82158.1"/>
    <property type="molecule type" value="Genomic_DNA"/>
</dbReference>
<feature type="domain" description="Protein-glutamine gamma-glutamyltransferase-like C-terminal" evidence="2">
    <location>
        <begin position="156"/>
        <end position="216"/>
    </location>
</feature>
<dbReference type="Proteomes" id="UP000272560">
    <property type="component" value="Unassembled WGS sequence"/>
</dbReference>
<evidence type="ECO:0000256" key="1">
    <source>
        <dbReference type="SAM" id="Phobius"/>
    </source>
</evidence>
<evidence type="ECO:0000259" key="2">
    <source>
        <dbReference type="Pfam" id="PF13559"/>
    </source>
</evidence>
<keyword evidence="4" id="KW-1185">Reference proteome</keyword>
<reference evidence="3 4" key="1">
    <citation type="submission" date="2018-09" db="EMBL/GenBank/DDBJ databases">
        <title>Novel species of Arthrobacter.</title>
        <authorList>
            <person name="Liu Q."/>
            <person name="Xin Y.-H."/>
        </authorList>
    </citation>
    <scope>NUCLEOTIDE SEQUENCE [LARGE SCALE GENOMIC DNA]</scope>
    <source>
        <strain evidence="3 4">Hz2</strain>
    </source>
</reference>
<keyword evidence="1" id="KW-0472">Membrane</keyword>
<accession>A0A3A5MGV5</accession>
<organism evidence="3 4">
    <name type="scientific">Arthrobacter cheniae</name>
    <dbReference type="NCBI Taxonomy" id="1258888"/>
    <lineage>
        <taxon>Bacteria</taxon>
        <taxon>Bacillati</taxon>
        <taxon>Actinomycetota</taxon>
        <taxon>Actinomycetes</taxon>
        <taxon>Micrococcales</taxon>
        <taxon>Micrococcaceae</taxon>
        <taxon>Arthrobacter</taxon>
    </lineage>
</organism>
<feature type="transmembrane region" description="Helical" evidence="1">
    <location>
        <begin position="81"/>
        <end position="101"/>
    </location>
</feature>
<proteinExistence type="predicted"/>
<protein>
    <submittedName>
        <fullName evidence="3">DUF4129 domain-containing protein</fullName>
    </submittedName>
</protein>
<dbReference type="Pfam" id="PF13559">
    <property type="entry name" value="DUF4129"/>
    <property type="match status" value="1"/>
</dbReference>
<keyword evidence="1" id="KW-0812">Transmembrane</keyword>
<dbReference type="OrthoDB" id="5198230at2"/>
<dbReference type="RefSeq" id="WP_120147975.1">
    <property type="nucleotide sequence ID" value="NZ_QZVT01000002.1"/>
</dbReference>
<dbReference type="InterPro" id="IPR025403">
    <property type="entry name" value="TgpA-like_C"/>
</dbReference>
<dbReference type="AlphaFoldDB" id="A0A3A5MGV5"/>
<keyword evidence="1" id="KW-1133">Transmembrane helix</keyword>
<evidence type="ECO:0000313" key="4">
    <source>
        <dbReference type="Proteomes" id="UP000272560"/>
    </source>
</evidence>
<evidence type="ECO:0000313" key="3">
    <source>
        <dbReference type="EMBL" id="RJT82158.1"/>
    </source>
</evidence>
<sequence length="245" mass="25582">MGTKGTPRHAKAAPGVPALLTVLVLVLTVVAAGFIGRFTAQPVVDPPVDVVGQESTATPSATVMTEPPADGEPLVISGDTAVAALLILAMAGLALLVRFLLRFRRRHIAGSGFLEQADLQQPGTLALVNDALPAWTEATRTALAGDADTSDAVIRCWLDFEHLCAVAGAGRTPAQTTSDFATAVAAGLDLPAEPLTSLNRLYQRARFGRTDDDAPQRLGHDDRELALSSVIELSIALAAHRRIAG</sequence>
<gene>
    <name evidence="3" type="ORF">D6T63_05380</name>
</gene>
<name>A0A3A5MGV5_9MICC</name>
<feature type="transmembrane region" description="Helical" evidence="1">
    <location>
        <begin position="12"/>
        <end position="35"/>
    </location>
</feature>
<comment type="caution">
    <text evidence="3">The sequence shown here is derived from an EMBL/GenBank/DDBJ whole genome shotgun (WGS) entry which is preliminary data.</text>
</comment>